<evidence type="ECO:0000256" key="1">
    <source>
        <dbReference type="SAM" id="MobiDB-lite"/>
    </source>
</evidence>
<feature type="region of interest" description="Disordered" evidence="1">
    <location>
        <begin position="1571"/>
        <end position="1634"/>
    </location>
</feature>
<feature type="compositionally biased region" description="Basic and acidic residues" evidence="1">
    <location>
        <begin position="1054"/>
        <end position="1063"/>
    </location>
</feature>
<evidence type="ECO:0000313" key="3">
    <source>
        <dbReference type="EMBL" id="KAG2431882.1"/>
    </source>
</evidence>
<feature type="region of interest" description="Disordered" evidence="1">
    <location>
        <begin position="1787"/>
        <end position="1819"/>
    </location>
</feature>
<feature type="compositionally biased region" description="Low complexity" evidence="1">
    <location>
        <begin position="575"/>
        <end position="584"/>
    </location>
</feature>
<feature type="region of interest" description="Disordered" evidence="1">
    <location>
        <begin position="1832"/>
        <end position="1900"/>
    </location>
</feature>
<feature type="compositionally biased region" description="Gly residues" evidence="1">
    <location>
        <begin position="564"/>
        <end position="574"/>
    </location>
</feature>
<name>A0A835SUQ3_CHLIN</name>
<dbReference type="OrthoDB" id="552237at2759"/>
<feature type="compositionally biased region" description="Gly residues" evidence="1">
    <location>
        <begin position="1336"/>
        <end position="1345"/>
    </location>
</feature>
<reference evidence="3" key="1">
    <citation type="journal article" date="2020" name="bioRxiv">
        <title>Comparative genomics of Chlamydomonas.</title>
        <authorList>
            <person name="Craig R.J."/>
            <person name="Hasan A.R."/>
            <person name="Ness R.W."/>
            <person name="Keightley P.D."/>
        </authorList>
    </citation>
    <scope>NUCLEOTIDE SEQUENCE</scope>
    <source>
        <strain evidence="3">SAG 7.73</strain>
    </source>
</reference>
<sequence length="1900" mass="185745">MPLYCASNVYDCGNYTTAFGAGLPTVTNMMGGGTTTACAGDLSGPPVMGFCANGPPKSPGDVSSLCFTKSNFNATIQMNFQACASVADMITTALQTAIASKGISTYTGFALQTCSDSNMSICASFFSASEAQRLQPDVDALLVKLRNLAAGSCSAENYGYTLGLYITSEGAAGTALTGTVNHREVTISGSEITNATELKSLFPQATSVQPVAVVLGVPIVLAFGEPTSGDSASQQITCDSPFVAQLESAFASLAGLGSGAAVNGTSCTQLVLAAAVPSPSASAVPASSPELLLPSPSPTVSGAAHRRQRALQASSSGSSTTATSSGTGSSSTSSCGSSSASSSVSLAVSLSVPVDAGSSSSSSSSRATTYDSVQSWQSGNTPSVIPSGVSVCGMSAVDQISVATQVRATYEVPLSSLGAEVLSTACSGSGAASGANAASLGLSGTDCQVSPASPSTSVRSSEDGTPTPTAAAAAPAGGSSSSGVPTVLIAAIAAGGVAAAVSLGIAGVVIRRRRRLRVARLEEERARQAEEMLRDNSFISLEGNASVAPARLDRALRPSRSRRGLGGASSGGAAPGSAAGSAGAVGLHPPQQLRAGASRGGALRRLATADRSYHSDDGAGAAAADGGPAAGYTSCRYTRVSLGQQDAGGAASEGEYQARSGGGGVAGMLGGRSQRVVRFGDGLDSPVTSAAATAAGLAGGATRTSLMSRMRDGGASAGGASRRASGALGDGHSQSGDARSGGGGASSHGQSRRHSHGGGLSSTHSVRFRADDDDGDEESGGGGLYASGAITTLGRASIATTLGADRATAGSRAWLTSDERGDGGGEYSDYAADSAAAAAGGACGTDGGDTSLRGGGAARNSAPQARVARLQHYMSLVDGGTGAGSAGHGHSGPISRRQWHPNASGAGAVGSGAGGATNSPRHNFDTLALALASTGGVRRNTRGSRLLNYRNIGGAAAAANATARRRAAAPNASEDEELVEEDAAAQWVDVQQATVLTEAQLARVTAWQQAAEAAVLAEGPPSPPSPVHSCASSECAPVWPVRQQLLLRMQQQQERQRGERGGRDSSAAPSAPLSAAASASAFAAPPATGRGDLSFLSPPSIQVLPPPPSAYLQPRAPAGAGSGGASPAFSAAAAARGAAAAAAAAAATAAAAEPSAAPSRPYEHSDLVPLKRIRTATDVPELEQGGEAGEPGVGGCDDATLEAAYASAGAGIVADDSAEELLTLQLQRPTTTAQPETPVAAMAAAAGAAAPHPVQSPSLLRRLTAAAAPLVIPASASGRLRVSVTPGSGSPAGGGAAGTLGGGSHLSGLRSSLVTPQPHSPGSSAHHPFRASTNGTAGGGGGGGVPLTDVLGRRPWMSPRVRPFTDTGVPPHPNSGAAPGPGGVGSVSDTNAALTVAAAAAAVAAAAERGAATVGGDGVVLHTGGAVGGVSHRPVLYSEPNGPPPTSQDYNGLTRMGSHGSTASTTTTGMVRRTGSRMAWDRSNAGGAAAAAAAGAADAASASAPVTGAIATGGDLVAADADGEYASGAGSASMNMMPPQVVGFAAVGRGSVGGLGVRSLAVVSPARSAAISASGKSPSQPLLKLGPAATAGSKGSSNSAGDAASASPRRLDTRLPPPSLPAYLPSAAQQRPRLQTVSMPDADAGALDSRLAREAPSEAVMDMDVDEVGEEDAFYHGRSAAAAAAADGDDSVPGEVHAGVSLLPQPWRFSRGSNRGASSMSMSSNGGIANGIVRGGSRGTDASDVIPVGRPGRLPPPRMSLPAATAPPMQLQQRVLGAAAAAAGAAGDNGSRSAVASPGGLSAVMPGGGSGGDSAARRPPALGWAVEDFEMGLEEEEEAASSRAGSAGADAPAMLNGPNARRQTQPQALAQAQARRGGSPPSRLASSSSATDAQVARGAL</sequence>
<feature type="region of interest" description="Disordered" evidence="1">
    <location>
        <begin position="1283"/>
        <end position="1346"/>
    </location>
</feature>
<evidence type="ECO:0000313" key="4">
    <source>
        <dbReference type="Proteomes" id="UP000650467"/>
    </source>
</evidence>
<keyword evidence="2" id="KW-0472">Membrane</keyword>
<gene>
    <name evidence="3" type="ORF">HXX76_009375</name>
</gene>
<proteinExistence type="predicted"/>
<feature type="compositionally biased region" description="Low complexity" evidence="1">
    <location>
        <begin position="284"/>
        <end position="294"/>
    </location>
</feature>
<feature type="compositionally biased region" description="Low complexity" evidence="1">
    <location>
        <begin position="1841"/>
        <end position="1853"/>
    </location>
</feature>
<keyword evidence="2" id="KW-1133">Transmembrane helix</keyword>
<feature type="region of interest" description="Disordered" evidence="1">
    <location>
        <begin position="709"/>
        <end position="786"/>
    </location>
</feature>
<feature type="region of interest" description="Disordered" evidence="1">
    <location>
        <begin position="1049"/>
        <end position="1074"/>
    </location>
</feature>
<evidence type="ECO:0000256" key="2">
    <source>
        <dbReference type="SAM" id="Phobius"/>
    </source>
</evidence>
<accession>A0A835SUQ3</accession>
<feature type="compositionally biased region" description="Low complexity" evidence="1">
    <location>
        <begin position="718"/>
        <end position="738"/>
    </location>
</feature>
<feature type="region of interest" description="Disordered" evidence="1">
    <location>
        <begin position="1733"/>
        <end position="1755"/>
    </location>
</feature>
<feature type="compositionally biased region" description="Polar residues" evidence="1">
    <location>
        <begin position="366"/>
        <end position="380"/>
    </location>
</feature>
<feature type="region of interest" description="Disordered" evidence="1">
    <location>
        <begin position="356"/>
        <end position="380"/>
    </location>
</feature>
<feature type="transmembrane region" description="Helical" evidence="2">
    <location>
        <begin position="487"/>
        <end position="510"/>
    </location>
</feature>
<feature type="compositionally biased region" description="Low complexity" evidence="1">
    <location>
        <begin position="1860"/>
        <end position="1890"/>
    </location>
</feature>
<comment type="caution">
    <text evidence="3">The sequence shown here is derived from an EMBL/GenBank/DDBJ whole genome shotgun (WGS) entry which is preliminary data.</text>
</comment>
<feature type="region of interest" description="Disordered" evidence="1">
    <location>
        <begin position="1106"/>
        <end position="1128"/>
    </location>
</feature>
<feature type="compositionally biased region" description="Low complexity" evidence="1">
    <location>
        <begin position="1065"/>
        <end position="1074"/>
    </location>
</feature>
<dbReference type="Proteomes" id="UP000650467">
    <property type="component" value="Unassembled WGS sequence"/>
</dbReference>
<feature type="region of interest" description="Disordered" evidence="1">
    <location>
        <begin position="551"/>
        <end position="595"/>
    </location>
</feature>
<keyword evidence="4" id="KW-1185">Reference proteome</keyword>
<feature type="compositionally biased region" description="Polar residues" evidence="1">
    <location>
        <begin position="1314"/>
        <end position="1323"/>
    </location>
</feature>
<feature type="compositionally biased region" description="Low complexity" evidence="1">
    <location>
        <begin position="313"/>
        <end position="335"/>
    </location>
</feature>
<feature type="region of interest" description="Disordered" evidence="1">
    <location>
        <begin position="880"/>
        <end position="918"/>
    </location>
</feature>
<organism evidence="3 4">
    <name type="scientific">Chlamydomonas incerta</name>
    <dbReference type="NCBI Taxonomy" id="51695"/>
    <lineage>
        <taxon>Eukaryota</taxon>
        <taxon>Viridiplantae</taxon>
        <taxon>Chlorophyta</taxon>
        <taxon>core chlorophytes</taxon>
        <taxon>Chlorophyceae</taxon>
        <taxon>CS clade</taxon>
        <taxon>Chlamydomonadales</taxon>
        <taxon>Chlamydomonadaceae</taxon>
        <taxon>Chlamydomonas</taxon>
    </lineage>
</organism>
<feature type="region of interest" description="Disordered" evidence="1">
    <location>
        <begin position="284"/>
        <end position="335"/>
    </location>
</feature>
<feature type="compositionally biased region" description="Low complexity" evidence="1">
    <location>
        <begin position="1588"/>
        <end position="1607"/>
    </location>
</feature>
<protein>
    <submittedName>
        <fullName evidence="3">Uncharacterized protein</fullName>
    </submittedName>
</protein>
<feature type="region of interest" description="Disordered" evidence="1">
    <location>
        <begin position="446"/>
        <end position="480"/>
    </location>
</feature>
<feature type="compositionally biased region" description="Gly residues" evidence="1">
    <location>
        <begin position="1290"/>
        <end position="1305"/>
    </location>
</feature>
<feature type="compositionally biased region" description="Low complexity" evidence="1">
    <location>
        <begin position="1114"/>
        <end position="1128"/>
    </location>
</feature>
<feature type="compositionally biased region" description="Gly residues" evidence="1">
    <location>
        <begin position="880"/>
        <end position="890"/>
    </location>
</feature>
<keyword evidence="2" id="KW-0812">Transmembrane</keyword>
<dbReference type="EMBL" id="JAEHOC010000023">
    <property type="protein sequence ID" value="KAG2431882.1"/>
    <property type="molecule type" value="Genomic_DNA"/>
</dbReference>